<proteinExistence type="predicted"/>
<organism evidence="1">
    <name type="scientific">Limosilactobacillus reuteri</name>
    <name type="common">Lactobacillus reuteri</name>
    <dbReference type="NCBI Taxonomy" id="1598"/>
    <lineage>
        <taxon>Bacteria</taxon>
        <taxon>Bacillati</taxon>
        <taxon>Bacillota</taxon>
        <taxon>Bacilli</taxon>
        <taxon>Lactobacillales</taxon>
        <taxon>Lactobacillaceae</taxon>
        <taxon>Limosilactobacillus</taxon>
    </lineage>
</organism>
<name>A0A0U5CVC2_LIMRT</name>
<accession>A0A0U5CVC2</accession>
<dbReference type="AlphaFoldDB" id="A0A0U5CVC2"/>
<dbReference type="EMBL" id="LN887247">
    <property type="protein sequence ID" value="CUR37141.1"/>
    <property type="molecule type" value="Genomic_DNA"/>
</dbReference>
<sequence length="52" mass="5909">MLVDIEPELTFELLVVDSLVEIFDSLVEVLLDVEPELTFEVLVVDSLVEVFD</sequence>
<gene>
    <name evidence="1" type="ORF">LRLP16767_LRPG3B_00934</name>
</gene>
<evidence type="ECO:0000313" key="1">
    <source>
        <dbReference type="EMBL" id="CUR37141.1"/>
    </source>
</evidence>
<reference evidence="1" key="1">
    <citation type="submission" date="2015-10" db="EMBL/GenBank/DDBJ databases">
        <authorList>
            <person name="Gilbert D.G."/>
        </authorList>
    </citation>
    <scope>NUCLEOTIDE SEQUENCE</scope>
    <source>
        <strain evidence="1">Pg-3b</strain>
    </source>
</reference>
<protein>
    <submittedName>
        <fullName evidence="1">Uncharacterized protein</fullName>
    </submittedName>
</protein>